<keyword evidence="10" id="KW-0573">Peptidoglycan synthesis</keyword>
<dbReference type="InterPro" id="IPR001967">
    <property type="entry name" value="Peptidase_S11_N"/>
</dbReference>
<dbReference type="Pfam" id="PF00768">
    <property type="entry name" value="Peptidase_S11"/>
    <property type="match status" value="1"/>
</dbReference>
<dbReference type="Proteomes" id="UP000823868">
    <property type="component" value="Unassembled WGS sequence"/>
</dbReference>
<dbReference type="PRINTS" id="PR00725">
    <property type="entry name" value="DADACBPTASE1"/>
</dbReference>
<gene>
    <name evidence="19" type="ORF">H9841_03740</name>
</gene>
<accession>A0A9D1Y7A0</accession>
<keyword evidence="9" id="KW-0133">Cell shape</keyword>
<keyword evidence="8" id="KW-0378">Hydrolase</keyword>
<dbReference type="AlphaFoldDB" id="A0A9D1Y7A0"/>
<dbReference type="InterPro" id="IPR015956">
    <property type="entry name" value="Peniciliin-bd_prot_C_sf"/>
</dbReference>
<dbReference type="GO" id="GO:0009002">
    <property type="term" value="F:serine-type D-Ala-D-Ala carboxypeptidase activity"/>
    <property type="evidence" value="ECO:0007669"/>
    <property type="project" value="UniProtKB-EC"/>
</dbReference>
<evidence type="ECO:0000256" key="16">
    <source>
        <dbReference type="SAM" id="SignalP"/>
    </source>
</evidence>
<dbReference type="InterPro" id="IPR018044">
    <property type="entry name" value="Peptidase_S11"/>
</dbReference>
<sequence>MKRIAVCFLILSVLSGPALGAGPSISARGAVLVDGDSGRVLWSYNGEQSMPIASTTKLMTALVAYQYDPTLQSVVEIDPDWTGIEGSSLYLRAGERLTLEELLYGLLLVSGNDAAEAIAASCGGDRADFLERMNQTAAELGMTNSHFSTPSGLEDEGNYASAADLAKLARAFLAVEPLAAIAATPSATIGQRTLLNHNKLLWRYEGCIGLKTGYTQLAGRTLVSAAERNGQTLIVVTLNDRNDWADHAELLDYGFSAFPRTVLMEAGTVLATRPVSRTLPGLVTVTAKETVGCALAPGEMAGCQMELPAVLQAPLEAGEEVGRLTFTLNGQVVGETPLIVEYGVASLEAGERSLLDWLRVLWLGMD</sequence>
<reference evidence="19" key="2">
    <citation type="submission" date="2021-04" db="EMBL/GenBank/DDBJ databases">
        <authorList>
            <person name="Gilroy R."/>
        </authorList>
    </citation>
    <scope>NUCLEOTIDE SEQUENCE</scope>
    <source>
        <strain evidence="19">ChiBcec16_6824</strain>
    </source>
</reference>
<evidence type="ECO:0000256" key="2">
    <source>
        <dbReference type="ARBA" id="ARBA00004752"/>
    </source>
</evidence>
<dbReference type="InterPro" id="IPR012907">
    <property type="entry name" value="Peptidase_S11_C"/>
</dbReference>
<evidence type="ECO:0000256" key="13">
    <source>
        <dbReference type="PIRSR" id="PIRSR618044-1"/>
    </source>
</evidence>
<dbReference type="GO" id="GO:0071555">
    <property type="term" value="P:cell wall organization"/>
    <property type="evidence" value="ECO:0007669"/>
    <property type="project" value="UniProtKB-KW"/>
</dbReference>
<evidence type="ECO:0000256" key="7">
    <source>
        <dbReference type="ARBA" id="ARBA00022729"/>
    </source>
</evidence>
<evidence type="ECO:0000256" key="9">
    <source>
        <dbReference type="ARBA" id="ARBA00022960"/>
    </source>
</evidence>
<dbReference type="GO" id="GO:0006508">
    <property type="term" value="P:proteolysis"/>
    <property type="evidence" value="ECO:0007669"/>
    <property type="project" value="UniProtKB-KW"/>
</dbReference>
<evidence type="ECO:0000259" key="18">
    <source>
        <dbReference type="Pfam" id="PF07943"/>
    </source>
</evidence>
<evidence type="ECO:0000256" key="6">
    <source>
        <dbReference type="ARBA" id="ARBA00022670"/>
    </source>
</evidence>
<dbReference type="Pfam" id="PF07943">
    <property type="entry name" value="PBP5_C"/>
    <property type="match status" value="1"/>
</dbReference>
<feature type="active site" description="Proton acceptor" evidence="13">
    <location>
        <position position="57"/>
    </location>
</feature>
<evidence type="ECO:0000256" key="8">
    <source>
        <dbReference type="ARBA" id="ARBA00022801"/>
    </source>
</evidence>
<comment type="catalytic activity">
    <reaction evidence="12">
        <text>Preferential cleavage: (Ac)2-L-Lys-D-Ala-|-D-Ala. Also transpeptidation of peptidyl-alanyl moieties that are N-acyl substituents of D-alanine.</text>
        <dbReference type="EC" id="3.4.16.4"/>
    </reaction>
</comment>
<comment type="caution">
    <text evidence="19">The sequence shown here is derived from an EMBL/GenBank/DDBJ whole genome shotgun (WGS) entry which is preliminary data.</text>
</comment>
<evidence type="ECO:0000256" key="4">
    <source>
        <dbReference type="ARBA" id="ARBA00012448"/>
    </source>
</evidence>
<protein>
    <recommendedName>
        <fullName evidence="4">serine-type D-Ala-D-Ala carboxypeptidase</fullName>
        <ecNumber evidence="4">3.4.16.4</ecNumber>
    </recommendedName>
</protein>
<comment type="pathway">
    <text evidence="2">Cell wall biogenesis; peptidoglycan biosynthesis.</text>
</comment>
<dbReference type="SUPFAM" id="SSF69189">
    <property type="entry name" value="Penicillin-binding protein associated domain"/>
    <property type="match status" value="1"/>
</dbReference>
<comment type="similarity">
    <text evidence="3 15">Belongs to the peptidase S11 family.</text>
</comment>
<dbReference type="Gene3D" id="2.60.410.10">
    <property type="entry name" value="D-Ala-D-Ala carboxypeptidase, C-terminal domain"/>
    <property type="match status" value="1"/>
</dbReference>
<reference evidence="19" key="1">
    <citation type="journal article" date="2021" name="PeerJ">
        <title>Extensive microbial diversity within the chicken gut microbiome revealed by metagenomics and culture.</title>
        <authorList>
            <person name="Gilroy R."/>
            <person name="Ravi A."/>
            <person name="Getino M."/>
            <person name="Pursley I."/>
            <person name="Horton D.L."/>
            <person name="Alikhan N.F."/>
            <person name="Baker D."/>
            <person name="Gharbi K."/>
            <person name="Hall N."/>
            <person name="Watson M."/>
            <person name="Adriaenssens E.M."/>
            <person name="Foster-Nyarko E."/>
            <person name="Jarju S."/>
            <person name="Secka A."/>
            <person name="Antonio M."/>
            <person name="Oren A."/>
            <person name="Chaudhuri R.R."/>
            <person name="La Ragione R."/>
            <person name="Hildebrand F."/>
            <person name="Pallen M.J."/>
        </authorList>
    </citation>
    <scope>NUCLEOTIDE SEQUENCE</scope>
    <source>
        <strain evidence="19">ChiBcec16_6824</strain>
    </source>
</reference>
<feature type="domain" description="Peptidase S11 D-Ala-D-Ala carboxypeptidase A C-terminal" evidence="18">
    <location>
        <begin position="304"/>
        <end position="341"/>
    </location>
</feature>
<dbReference type="EC" id="3.4.16.4" evidence="4"/>
<dbReference type="GO" id="GO:0009252">
    <property type="term" value="P:peptidoglycan biosynthetic process"/>
    <property type="evidence" value="ECO:0007669"/>
    <property type="project" value="UniProtKB-KW"/>
</dbReference>
<feature type="domain" description="Peptidase S11 D-alanyl-D-alanine carboxypeptidase A N-terminal" evidence="17">
    <location>
        <begin position="23"/>
        <end position="241"/>
    </location>
</feature>
<comment type="function">
    <text evidence="1">Removes C-terminal D-alanyl residues from sugar-peptide cell wall precursors.</text>
</comment>
<evidence type="ECO:0000256" key="5">
    <source>
        <dbReference type="ARBA" id="ARBA00022645"/>
    </source>
</evidence>
<keyword evidence="6" id="KW-0645">Protease</keyword>
<dbReference type="PANTHER" id="PTHR21581">
    <property type="entry name" value="D-ALANYL-D-ALANINE CARBOXYPEPTIDASE"/>
    <property type="match status" value="1"/>
</dbReference>
<organism evidence="19 20">
    <name type="scientific">Candidatus Flavonifractor merdigallinarum</name>
    <dbReference type="NCBI Taxonomy" id="2838589"/>
    <lineage>
        <taxon>Bacteria</taxon>
        <taxon>Bacillati</taxon>
        <taxon>Bacillota</taxon>
        <taxon>Clostridia</taxon>
        <taxon>Eubacteriales</taxon>
        <taxon>Oscillospiraceae</taxon>
        <taxon>Flavonifractor</taxon>
    </lineage>
</organism>
<feature type="active site" evidence="13">
    <location>
        <position position="110"/>
    </location>
</feature>
<dbReference type="Gene3D" id="3.40.710.10">
    <property type="entry name" value="DD-peptidase/beta-lactamase superfamily"/>
    <property type="match status" value="1"/>
</dbReference>
<keyword evidence="7 16" id="KW-0732">Signal</keyword>
<evidence type="ECO:0000256" key="1">
    <source>
        <dbReference type="ARBA" id="ARBA00003217"/>
    </source>
</evidence>
<feature type="binding site" evidence="14">
    <location>
        <position position="211"/>
    </location>
    <ligand>
        <name>substrate</name>
    </ligand>
</feature>
<keyword evidence="5 19" id="KW-0121">Carboxypeptidase</keyword>
<evidence type="ECO:0000313" key="19">
    <source>
        <dbReference type="EMBL" id="HIY20999.1"/>
    </source>
</evidence>
<evidence type="ECO:0000256" key="12">
    <source>
        <dbReference type="ARBA" id="ARBA00034000"/>
    </source>
</evidence>
<dbReference type="SUPFAM" id="SSF56601">
    <property type="entry name" value="beta-lactamase/transpeptidase-like"/>
    <property type="match status" value="1"/>
</dbReference>
<keyword evidence="11" id="KW-0961">Cell wall biogenesis/degradation</keyword>
<feature type="chain" id="PRO_5038469964" description="serine-type D-Ala-D-Ala carboxypeptidase" evidence="16">
    <location>
        <begin position="21"/>
        <end position="366"/>
    </location>
</feature>
<dbReference type="InterPro" id="IPR037167">
    <property type="entry name" value="Peptidase_S11_C_sf"/>
</dbReference>
<evidence type="ECO:0000256" key="14">
    <source>
        <dbReference type="PIRSR" id="PIRSR618044-2"/>
    </source>
</evidence>
<evidence type="ECO:0000259" key="17">
    <source>
        <dbReference type="Pfam" id="PF00768"/>
    </source>
</evidence>
<proteinExistence type="inferred from homology"/>
<evidence type="ECO:0000256" key="11">
    <source>
        <dbReference type="ARBA" id="ARBA00023316"/>
    </source>
</evidence>
<feature type="active site" description="Acyl-ester intermediate" evidence="13">
    <location>
        <position position="54"/>
    </location>
</feature>
<dbReference type="PANTHER" id="PTHR21581:SF33">
    <property type="entry name" value="D-ALANYL-D-ALANINE CARBOXYPEPTIDASE DACB"/>
    <property type="match status" value="1"/>
</dbReference>
<dbReference type="GO" id="GO:0008360">
    <property type="term" value="P:regulation of cell shape"/>
    <property type="evidence" value="ECO:0007669"/>
    <property type="project" value="UniProtKB-KW"/>
</dbReference>
<evidence type="ECO:0000256" key="10">
    <source>
        <dbReference type="ARBA" id="ARBA00022984"/>
    </source>
</evidence>
<evidence type="ECO:0000256" key="15">
    <source>
        <dbReference type="RuleBase" id="RU004016"/>
    </source>
</evidence>
<dbReference type="EMBL" id="DXDX01000069">
    <property type="protein sequence ID" value="HIY20999.1"/>
    <property type="molecule type" value="Genomic_DNA"/>
</dbReference>
<feature type="signal peptide" evidence="16">
    <location>
        <begin position="1"/>
        <end position="20"/>
    </location>
</feature>
<name>A0A9D1Y7A0_9FIRM</name>
<dbReference type="InterPro" id="IPR012338">
    <property type="entry name" value="Beta-lactam/transpept-like"/>
</dbReference>
<evidence type="ECO:0000256" key="3">
    <source>
        <dbReference type="ARBA" id="ARBA00007164"/>
    </source>
</evidence>
<evidence type="ECO:0000313" key="20">
    <source>
        <dbReference type="Proteomes" id="UP000823868"/>
    </source>
</evidence>